<sequence length="696" mass="77730">MQILDYVYTIDGRLKAINNPHFVEDKKEFAMQLDYYHNDAKGTEFVFTKGVESHYDGQIAASLWRNGEEQDCEGCDLPYEIDLEMNEAPEEGGEFVAMNSITLGEGFHFKAEEGKTFSARIYQNGKSKTQAVIPALTSGYRYAYDEQGQLKEATFGYVKQDYFLDQGNDWKVTDLDYDENMNIQQLSRYDEKGNMLSDTIKTKGQSDFIYKHRLVYEYDEEHPNQLVKVLADGKTYAEYEYDAIGQLTQMNNGGRVTKLSYNTAGLVTEIKDGADHVLFRYYYNTLGHRSKKVSYHPNMRNEEEEANVTYYTRDASGKVLAIYAKNNLLSEAALFADKATAALELVEIPLYGANRLGTQYVETLADGSILRDNQYELKDHLGNVRSVVKRSNNDKGLIALGYSDYYPFGLRQNRYINANYRYGYQGDFAEDETEESGYNVFEARLYDPVIGRWISVDPARQFASGYVGMGNNPVNGVDPDGRDWYWFDDGKMVAHLRTDDDFDIKVSKFSEVNYGAFGKEPAFIAVSTHPKHLPLASGRADFAPGVQFALGAPFSGLARKGIGLLLTKETAITLSADFACQMIFSGGDAYEAMMNINLASAIPGSYQSKLGKLGYGWIIGSFVTVSGNSMLDSDTEIIQFNANSFTKLAVGGAFTLIPANLKPTNIGKIEETVFDGGSSIVNGLINGVIDNEIKSE</sequence>
<dbReference type="PANTHER" id="PTHR32305:SF15">
    <property type="entry name" value="PROTEIN RHSA-RELATED"/>
    <property type="match status" value="1"/>
</dbReference>
<accession>A0AAN4W3L5</accession>
<evidence type="ECO:0000313" key="1">
    <source>
        <dbReference type="EMBL" id="GJM63662.1"/>
    </source>
</evidence>
<organism evidence="1 2">
    <name type="scientific">Persicobacter diffluens</name>
    <dbReference type="NCBI Taxonomy" id="981"/>
    <lineage>
        <taxon>Bacteria</taxon>
        <taxon>Pseudomonadati</taxon>
        <taxon>Bacteroidota</taxon>
        <taxon>Cytophagia</taxon>
        <taxon>Cytophagales</taxon>
        <taxon>Persicobacteraceae</taxon>
        <taxon>Persicobacter</taxon>
    </lineage>
</organism>
<dbReference type="Pfam" id="PF05593">
    <property type="entry name" value="RHS_repeat"/>
    <property type="match status" value="1"/>
</dbReference>
<comment type="caution">
    <text evidence="1">The sequence shown here is derived from an EMBL/GenBank/DDBJ whole genome shotgun (WGS) entry which is preliminary data.</text>
</comment>
<dbReference type="NCBIfam" id="TIGR01643">
    <property type="entry name" value="YD_repeat_2x"/>
    <property type="match status" value="1"/>
</dbReference>
<gene>
    <name evidence="1" type="ORF">PEDI_42140</name>
</gene>
<proteinExistence type="predicted"/>
<reference evidence="1 2" key="1">
    <citation type="submission" date="2021-12" db="EMBL/GenBank/DDBJ databases">
        <title>Genome sequencing of bacteria with rrn-lacking chromosome and rrn-plasmid.</title>
        <authorList>
            <person name="Anda M."/>
            <person name="Iwasaki W."/>
        </authorList>
    </citation>
    <scope>NUCLEOTIDE SEQUENCE [LARGE SCALE GENOMIC DNA]</scope>
    <source>
        <strain evidence="1 2">NBRC 15940</strain>
    </source>
</reference>
<dbReference type="InterPro" id="IPR006530">
    <property type="entry name" value="YD"/>
</dbReference>
<dbReference type="EMBL" id="BQKE01000003">
    <property type="protein sequence ID" value="GJM63662.1"/>
    <property type="molecule type" value="Genomic_DNA"/>
</dbReference>
<dbReference type="PANTHER" id="PTHR32305">
    <property type="match status" value="1"/>
</dbReference>
<keyword evidence="2" id="KW-1185">Reference proteome</keyword>
<evidence type="ECO:0008006" key="3">
    <source>
        <dbReference type="Google" id="ProtNLM"/>
    </source>
</evidence>
<dbReference type="InterPro" id="IPR022385">
    <property type="entry name" value="Rhs_assc_core"/>
</dbReference>
<name>A0AAN4W3L5_9BACT</name>
<dbReference type="AlphaFoldDB" id="A0AAN4W3L5"/>
<dbReference type="Gene3D" id="2.180.10.10">
    <property type="entry name" value="RHS repeat-associated core"/>
    <property type="match status" value="1"/>
</dbReference>
<dbReference type="NCBIfam" id="TIGR03696">
    <property type="entry name" value="Rhs_assc_core"/>
    <property type="match status" value="1"/>
</dbReference>
<protein>
    <recommendedName>
        <fullName evidence="3">RHS repeat-associated core domain-containing protein</fullName>
    </recommendedName>
</protein>
<dbReference type="InterPro" id="IPR050708">
    <property type="entry name" value="T6SS_VgrG/RHS"/>
</dbReference>
<dbReference type="RefSeq" id="WP_338238798.1">
    <property type="nucleotide sequence ID" value="NZ_BQKE01000003.1"/>
</dbReference>
<evidence type="ECO:0000313" key="2">
    <source>
        <dbReference type="Proteomes" id="UP001310022"/>
    </source>
</evidence>
<dbReference type="InterPro" id="IPR031325">
    <property type="entry name" value="RHS_repeat"/>
</dbReference>
<dbReference type="Proteomes" id="UP001310022">
    <property type="component" value="Unassembled WGS sequence"/>
</dbReference>